<comment type="caution">
    <text evidence="1">The sequence shown here is derived from an EMBL/GenBank/DDBJ whole genome shotgun (WGS) entry which is preliminary data.</text>
</comment>
<dbReference type="InterPro" id="IPR016177">
    <property type="entry name" value="DNA-bd_dom_sf"/>
</dbReference>
<sequence length="223" mass="25641">MKKDMGKTYGRLTILKEKRENKRTYYYCRCVCGTEKWIRADTIKNGSIVSCGCYNKEINLIKPVDITNEKFGKLVALKHTKSRDKYNGSVVWECKCECGNTCYIAESRLVKGEIKSCGCLGQENSKNNIQKAIKVHLKEHIVDGTNIPVISRKIVKANNTSGVTGVGWDKSRNTWRATITFKGKVYYLGRYKNKEDAIKVRKQAEEKIFGEFLKWYKENIKGR</sequence>
<name>A0AAD2DDK3_9CLOT</name>
<reference evidence="1" key="1">
    <citation type="submission" date="2022-10" db="EMBL/GenBank/DDBJ databases">
        <authorList>
            <person name="Aires J."/>
            <person name="Mesa V."/>
        </authorList>
    </citation>
    <scope>NUCLEOTIDE SEQUENCE</scope>
    <source>
        <strain evidence="1">Clostridium neonatale JD116</strain>
    </source>
</reference>
<dbReference type="EMBL" id="CAMTCP010000066">
    <property type="protein sequence ID" value="CAI3545395.1"/>
    <property type="molecule type" value="Genomic_DNA"/>
</dbReference>
<dbReference type="AlphaFoldDB" id="A0AAD2DDK3"/>
<accession>A0AAD2DDK3</accession>
<proteinExistence type="predicted"/>
<gene>
    <name evidence="1" type="ORF">CNEO2_150004</name>
</gene>
<dbReference type="GO" id="GO:0003677">
    <property type="term" value="F:DNA binding"/>
    <property type="evidence" value="ECO:0007669"/>
    <property type="project" value="InterPro"/>
</dbReference>
<dbReference type="Proteomes" id="UP001189143">
    <property type="component" value="Unassembled WGS sequence"/>
</dbReference>
<evidence type="ECO:0000313" key="2">
    <source>
        <dbReference type="Proteomes" id="UP001189143"/>
    </source>
</evidence>
<organism evidence="1 2">
    <name type="scientific">Clostridium neonatale</name>
    <dbReference type="NCBI Taxonomy" id="137838"/>
    <lineage>
        <taxon>Bacteria</taxon>
        <taxon>Bacillati</taxon>
        <taxon>Bacillota</taxon>
        <taxon>Clostridia</taxon>
        <taxon>Eubacteriales</taxon>
        <taxon>Clostridiaceae</taxon>
        <taxon>Clostridium</taxon>
    </lineage>
</organism>
<dbReference type="SUPFAM" id="SSF54171">
    <property type="entry name" value="DNA-binding domain"/>
    <property type="match status" value="1"/>
</dbReference>
<protein>
    <submittedName>
        <fullName evidence="1">AP2 domain-containing protein</fullName>
    </submittedName>
</protein>
<dbReference type="RefSeq" id="WP_317049126.1">
    <property type="nucleotide sequence ID" value="NZ_CAMRXC010000033.1"/>
</dbReference>
<evidence type="ECO:0000313" key="1">
    <source>
        <dbReference type="EMBL" id="CAI3545395.1"/>
    </source>
</evidence>